<accession>I3TD53</accession>
<dbReference type="STRING" id="1184251.TCELL_0266"/>
<gene>
    <name evidence="1" type="ordered locus">TCELL_0266</name>
</gene>
<name>I3TD53_THEC1</name>
<dbReference type="InParanoid" id="I3TD53"/>
<evidence type="ECO:0008006" key="3">
    <source>
        <dbReference type="Google" id="ProtNLM"/>
    </source>
</evidence>
<proteinExistence type="predicted"/>
<dbReference type="AlphaFoldDB" id="I3TD53"/>
<dbReference type="EMBL" id="CP003531">
    <property type="protein sequence ID" value="AFK50691.1"/>
    <property type="molecule type" value="Genomic_DNA"/>
</dbReference>
<evidence type="ECO:0000313" key="1">
    <source>
        <dbReference type="EMBL" id="AFK50691.1"/>
    </source>
</evidence>
<protein>
    <recommendedName>
        <fullName evidence="3">DNA-directed RNA polymerase subunit M</fullName>
    </recommendedName>
</protein>
<dbReference type="RefSeq" id="WP_014736941.1">
    <property type="nucleotide sequence ID" value="NC_017954.1"/>
</dbReference>
<dbReference type="HOGENOM" id="CLU_166550_0_0_2"/>
<reference evidence="1 2" key="1">
    <citation type="journal article" date="2012" name="J. Bacteriol.">
        <title>Complete genome sequence of the hyperthermophilic cellulolytic Crenarchaeon 'Thermogladius cellulolyticus' 1633.</title>
        <authorList>
            <person name="Mardanov A.V."/>
            <person name="Kochetkova T.V."/>
            <person name="Beletsky A.V."/>
            <person name="Bonch-Osmolovskaya E.A."/>
            <person name="Ravin N.V."/>
            <person name="Skryabin K.G."/>
        </authorList>
    </citation>
    <scope>NUCLEOTIDE SEQUENCE [LARGE SCALE GENOMIC DNA]</scope>
    <source>
        <strain evidence="2">DSM 22663 / VKM B-2946 / 1633</strain>
    </source>
</reference>
<dbReference type="Proteomes" id="UP000005270">
    <property type="component" value="Chromosome"/>
</dbReference>
<keyword evidence="2" id="KW-1185">Reference proteome</keyword>
<dbReference type="eggNOG" id="arCOG00580">
    <property type="taxonomic scope" value="Archaea"/>
</dbReference>
<sequence length="90" mass="10624">MMPIKKREGKEEYYVLKCPRCGYEERASQKDLEKYGIKYVVDSSKRTITAKATEAKATALTPDEREMLQEYYEVLLESMREEEVEEEESD</sequence>
<dbReference type="KEGG" id="thg:TCELL_0266"/>
<organism evidence="1 2">
    <name type="scientific">Thermogladius calderae (strain DSM 22663 / VKM B-2946 / 1633)</name>
    <dbReference type="NCBI Taxonomy" id="1184251"/>
    <lineage>
        <taxon>Archaea</taxon>
        <taxon>Thermoproteota</taxon>
        <taxon>Thermoprotei</taxon>
        <taxon>Desulfurococcales</taxon>
        <taxon>Desulfurococcaceae</taxon>
        <taxon>Thermogladius</taxon>
    </lineage>
</organism>
<evidence type="ECO:0000313" key="2">
    <source>
        <dbReference type="Proteomes" id="UP000005270"/>
    </source>
</evidence>
<dbReference type="GeneID" id="301705750"/>